<dbReference type="EMBL" id="CAJOBJ010355079">
    <property type="protein sequence ID" value="CAF5213101.1"/>
    <property type="molecule type" value="Genomic_DNA"/>
</dbReference>
<dbReference type="Proteomes" id="UP000681720">
    <property type="component" value="Unassembled WGS sequence"/>
</dbReference>
<dbReference type="Proteomes" id="UP000681967">
    <property type="component" value="Unassembled WGS sequence"/>
</dbReference>
<evidence type="ECO:0000313" key="2">
    <source>
        <dbReference type="EMBL" id="CAF5213101.1"/>
    </source>
</evidence>
<proteinExistence type="predicted"/>
<comment type="caution">
    <text evidence="1">The sequence shown here is derived from an EMBL/GenBank/DDBJ whole genome shotgun (WGS) entry which is preliminary data.</text>
</comment>
<sequence length="120" mass="14146">MSSQEQIQQIQSQIRPLFLHFGLQDIPRSLNDILFNTAHDRNFHTVQDQLKERGRLLTTLESYLNQNSNHQLGNGKKFNWPEVVKIIFYNRFPEIAQTNKIIDTNDGYNVQINDLIQYSK</sequence>
<reference evidence="1" key="1">
    <citation type="submission" date="2021-02" db="EMBL/GenBank/DDBJ databases">
        <authorList>
            <person name="Nowell W R."/>
        </authorList>
    </citation>
    <scope>NUCLEOTIDE SEQUENCE</scope>
</reference>
<organism evidence="1 3">
    <name type="scientific">Rotaria magnacalcarata</name>
    <dbReference type="NCBI Taxonomy" id="392030"/>
    <lineage>
        <taxon>Eukaryota</taxon>
        <taxon>Metazoa</taxon>
        <taxon>Spiralia</taxon>
        <taxon>Gnathifera</taxon>
        <taxon>Rotifera</taxon>
        <taxon>Eurotatoria</taxon>
        <taxon>Bdelloidea</taxon>
        <taxon>Philodinida</taxon>
        <taxon>Philodinidae</taxon>
        <taxon>Rotaria</taxon>
    </lineage>
</organism>
<protein>
    <submittedName>
        <fullName evidence="1">Uncharacterized protein</fullName>
    </submittedName>
</protein>
<gene>
    <name evidence="1" type="ORF">BYL167_LOCUS65581</name>
    <name evidence="2" type="ORF">GIL414_LOCUS80526</name>
</gene>
<evidence type="ECO:0000313" key="3">
    <source>
        <dbReference type="Proteomes" id="UP000681967"/>
    </source>
</evidence>
<evidence type="ECO:0000313" key="1">
    <source>
        <dbReference type="EMBL" id="CAF5110230.1"/>
    </source>
</evidence>
<name>A0A8S3F8Z0_9BILA</name>
<accession>A0A8S3F8Z0</accession>
<dbReference type="EMBL" id="CAJOBH010241288">
    <property type="protein sequence ID" value="CAF5110230.1"/>
    <property type="molecule type" value="Genomic_DNA"/>
</dbReference>
<dbReference type="AlphaFoldDB" id="A0A8S3F8Z0"/>